<comment type="caution">
    <text evidence="1">The sequence shown here is derived from an EMBL/GenBank/DDBJ whole genome shotgun (WGS) entry which is preliminary data.</text>
</comment>
<accession>A0ACB9RYX4</accession>
<evidence type="ECO:0000313" key="2">
    <source>
        <dbReference type="Proteomes" id="UP001057402"/>
    </source>
</evidence>
<dbReference type="Proteomes" id="UP001057402">
    <property type="component" value="Chromosome 3"/>
</dbReference>
<protein>
    <submittedName>
        <fullName evidence="1">Uncharacterized protein</fullName>
    </submittedName>
</protein>
<name>A0ACB9RYX4_9MYRT</name>
<reference evidence="2" key="1">
    <citation type="journal article" date="2023" name="Front. Plant Sci.">
        <title>Chromosomal-level genome assembly of Melastoma candidum provides insights into trichome evolution.</title>
        <authorList>
            <person name="Zhong Y."/>
            <person name="Wu W."/>
            <person name="Sun C."/>
            <person name="Zou P."/>
            <person name="Liu Y."/>
            <person name="Dai S."/>
            <person name="Zhou R."/>
        </authorList>
    </citation>
    <scope>NUCLEOTIDE SEQUENCE [LARGE SCALE GENOMIC DNA]</scope>
</reference>
<keyword evidence="2" id="KW-1185">Reference proteome</keyword>
<gene>
    <name evidence="1" type="ORF">MLD38_009404</name>
</gene>
<dbReference type="EMBL" id="CM042882">
    <property type="protein sequence ID" value="KAI4383588.1"/>
    <property type="molecule type" value="Genomic_DNA"/>
</dbReference>
<sequence length="117" mass="12615">MVIKANQDDLTVARSTSRVESTESWIKSTKSIAVRTGTSGAEIVITTDFHAWGGFGIVAGLSMWGYRVISTIGKKITELTSTRGFAVELAAASLVLFSSKLGLPIPVSHALWEKSWE</sequence>
<evidence type="ECO:0000313" key="1">
    <source>
        <dbReference type="EMBL" id="KAI4383588.1"/>
    </source>
</evidence>
<organism evidence="1 2">
    <name type="scientific">Melastoma candidum</name>
    <dbReference type="NCBI Taxonomy" id="119954"/>
    <lineage>
        <taxon>Eukaryota</taxon>
        <taxon>Viridiplantae</taxon>
        <taxon>Streptophyta</taxon>
        <taxon>Embryophyta</taxon>
        <taxon>Tracheophyta</taxon>
        <taxon>Spermatophyta</taxon>
        <taxon>Magnoliopsida</taxon>
        <taxon>eudicotyledons</taxon>
        <taxon>Gunneridae</taxon>
        <taxon>Pentapetalae</taxon>
        <taxon>rosids</taxon>
        <taxon>malvids</taxon>
        <taxon>Myrtales</taxon>
        <taxon>Melastomataceae</taxon>
        <taxon>Melastomatoideae</taxon>
        <taxon>Melastomateae</taxon>
        <taxon>Melastoma</taxon>
    </lineage>
</organism>
<proteinExistence type="predicted"/>